<feature type="domain" description="Serine hydrolase" evidence="3">
    <location>
        <begin position="6"/>
        <end position="133"/>
    </location>
</feature>
<dbReference type="InterPro" id="IPR050593">
    <property type="entry name" value="LovG"/>
</dbReference>
<gene>
    <name evidence="4" type="ORF">PECM_006274</name>
</gene>
<evidence type="ECO:0000313" key="5">
    <source>
        <dbReference type="Proteomes" id="UP000631181"/>
    </source>
</evidence>
<dbReference type="EMBL" id="WIWV01000005">
    <property type="protein sequence ID" value="KAF7719428.1"/>
    <property type="molecule type" value="Genomic_DNA"/>
</dbReference>
<evidence type="ECO:0000313" key="4">
    <source>
        <dbReference type="EMBL" id="KAF7719428.1"/>
    </source>
</evidence>
<evidence type="ECO:0000256" key="1">
    <source>
        <dbReference type="ARBA" id="ARBA00005863"/>
    </source>
</evidence>
<dbReference type="AlphaFoldDB" id="A0A8J8W7C2"/>
<dbReference type="Pfam" id="PF03959">
    <property type="entry name" value="FSH1"/>
    <property type="match status" value="1"/>
</dbReference>
<organism evidence="4 5">
    <name type="scientific">Penicillium ucsense</name>
    <dbReference type="NCBI Taxonomy" id="2839758"/>
    <lineage>
        <taxon>Eukaryota</taxon>
        <taxon>Fungi</taxon>
        <taxon>Dikarya</taxon>
        <taxon>Ascomycota</taxon>
        <taxon>Pezizomycotina</taxon>
        <taxon>Eurotiomycetes</taxon>
        <taxon>Eurotiomycetidae</taxon>
        <taxon>Eurotiales</taxon>
        <taxon>Aspergillaceae</taxon>
        <taxon>Penicillium</taxon>
    </lineage>
</organism>
<dbReference type="Gene3D" id="3.40.50.1820">
    <property type="entry name" value="alpha/beta hydrolase"/>
    <property type="match status" value="1"/>
</dbReference>
<dbReference type="GO" id="GO:0016787">
    <property type="term" value="F:hydrolase activity"/>
    <property type="evidence" value="ECO:0007669"/>
    <property type="project" value="UniProtKB-KW"/>
</dbReference>
<dbReference type="GO" id="GO:0005634">
    <property type="term" value="C:nucleus"/>
    <property type="evidence" value="ECO:0007669"/>
    <property type="project" value="TreeGrafter"/>
</dbReference>
<dbReference type="OrthoDB" id="414698at2759"/>
<sequence>MQTAEQKPAILCFHGHGSNGEIFKTQSQKIVRLLSPRFQFLFLDSPITTSQAGVGVQPHYAHIKPFRRWHQDENTIGLFDATMEDVQRERKVVRDHLRLVIERERRQGAGAGVVGVMGFSQGTRVATALCLDPELGRDIILDLFEPLEAEFSALPVSIATERLRPPELLSQECWTKNLVRFDCLRPGVQKVGIWFQCSVLASQAAETFVSELHRLWLRYTVKDIFQGLSRIDSDVICDCVLVVVEHLSGAE</sequence>
<dbReference type="SUPFAM" id="SSF53474">
    <property type="entry name" value="alpha/beta-Hydrolases"/>
    <property type="match status" value="1"/>
</dbReference>
<dbReference type="GO" id="GO:0072330">
    <property type="term" value="P:monocarboxylic acid biosynthetic process"/>
    <property type="evidence" value="ECO:0007669"/>
    <property type="project" value="UniProtKB-ARBA"/>
</dbReference>
<keyword evidence="2" id="KW-0378">Hydrolase</keyword>
<dbReference type="InterPro" id="IPR005645">
    <property type="entry name" value="FSH-like_dom"/>
</dbReference>
<evidence type="ECO:0000256" key="2">
    <source>
        <dbReference type="ARBA" id="ARBA00022801"/>
    </source>
</evidence>
<keyword evidence="5" id="KW-1185">Reference proteome</keyword>
<dbReference type="GO" id="GO:0044550">
    <property type="term" value="P:secondary metabolite biosynthetic process"/>
    <property type="evidence" value="ECO:0007669"/>
    <property type="project" value="TreeGrafter"/>
</dbReference>
<protein>
    <submittedName>
        <fullName evidence="4">FSH1 domain-containing protein</fullName>
    </submittedName>
</protein>
<reference evidence="4" key="1">
    <citation type="journal article" date="2020" name="Front. Microbiol.">
        <title>Gene regulatory networks of Penicillium echinulatum 2HH and Penicillium oxalicum 114-2 inferred by a computational biology approach.</title>
        <authorList>
            <person name="Lenz A.R."/>
            <person name="Galan-Vasquez E."/>
            <person name="Balbinot E."/>
            <person name="De Abreu F.P."/>
            <person name="De Oliveira N.S."/>
            <person name="Da Rosa L.O."/>
            <person name="De Avila E Silva S."/>
            <person name="Camassola M."/>
            <person name="Dillon A.J.P."/>
            <person name="Perez-Rueda E."/>
        </authorList>
    </citation>
    <scope>NUCLEOTIDE SEQUENCE</scope>
    <source>
        <strain evidence="4">S1M29</strain>
    </source>
</reference>
<accession>A0A8J8W7C2</accession>
<dbReference type="GO" id="GO:0017000">
    <property type="term" value="P:antibiotic biosynthetic process"/>
    <property type="evidence" value="ECO:0007669"/>
    <property type="project" value="UniProtKB-ARBA"/>
</dbReference>
<comment type="caution">
    <text evidence="4">The sequence shown here is derived from an EMBL/GenBank/DDBJ whole genome shotgun (WGS) entry which is preliminary data.</text>
</comment>
<comment type="similarity">
    <text evidence="1">Belongs to the LovG family.</text>
</comment>
<dbReference type="PANTHER" id="PTHR48070">
    <property type="entry name" value="ESTERASE OVCA2"/>
    <property type="match status" value="1"/>
</dbReference>
<dbReference type="GO" id="GO:0005737">
    <property type="term" value="C:cytoplasm"/>
    <property type="evidence" value="ECO:0007669"/>
    <property type="project" value="TreeGrafter"/>
</dbReference>
<name>A0A8J8W7C2_9EURO</name>
<evidence type="ECO:0000259" key="3">
    <source>
        <dbReference type="Pfam" id="PF03959"/>
    </source>
</evidence>
<dbReference type="PANTHER" id="PTHR48070:SF3">
    <property type="entry name" value="ESTERASE DBAE-RELATED"/>
    <property type="match status" value="1"/>
</dbReference>
<dbReference type="InterPro" id="IPR029058">
    <property type="entry name" value="AB_hydrolase_fold"/>
</dbReference>
<dbReference type="Proteomes" id="UP000631181">
    <property type="component" value="Unassembled WGS sequence"/>
</dbReference>
<proteinExistence type="inferred from homology"/>